<evidence type="ECO:0000313" key="2">
    <source>
        <dbReference type="Proteomes" id="UP001194696"/>
    </source>
</evidence>
<keyword evidence="2" id="KW-1185">Reference proteome</keyword>
<accession>A0ABQ7K8J1</accession>
<gene>
    <name evidence="1" type="ORF">BGZ96_003607</name>
</gene>
<comment type="caution">
    <text evidence="1">The sequence shown here is derived from an EMBL/GenBank/DDBJ whole genome shotgun (WGS) entry which is preliminary data.</text>
</comment>
<dbReference type="EMBL" id="JAAAIM010000179">
    <property type="protein sequence ID" value="KAG0292836.1"/>
    <property type="molecule type" value="Genomic_DNA"/>
</dbReference>
<evidence type="ECO:0000313" key="1">
    <source>
        <dbReference type="EMBL" id="KAG0292836.1"/>
    </source>
</evidence>
<protein>
    <submittedName>
        <fullName evidence="1">Uncharacterized protein</fullName>
    </submittedName>
</protein>
<name>A0ABQ7K8J1_9FUNG</name>
<organism evidence="1 2">
    <name type="scientific">Linnemannia gamsii</name>
    <dbReference type="NCBI Taxonomy" id="64522"/>
    <lineage>
        <taxon>Eukaryota</taxon>
        <taxon>Fungi</taxon>
        <taxon>Fungi incertae sedis</taxon>
        <taxon>Mucoromycota</taxon>
        <taxon>Mortierellomycotina</taxon>
        <taxon>Mortierellomycetes</taxon>
        <taxon>Mortierellales</taxon>
        <taxon>Mortierellaceae</taxon>
        <taxon>Linnemannia</taxon>
    </lineage>
</organism>
<dbReference type="Proteomes" id="UP001194696">
    <property type="component" value="Unassembled WGS sequence"/>
</dbReference>
<sequence>MSISNSVDPQTPLMGHIQDMMLNLNALRIQQDADLAALCEVIPTTTTTSCSADSTQIFEKKAMPGTQSEGSSVMKKYITQGMEDERSRLLKTRLMLYNQAHAFYQQIALLSNEFEEVKKMSNAMLLSDMQFLLCDLWEEERVLTETLEDGTISKRNRFLLMFYRRMLFMVAESITKSC</sequence>
<proteinExistence type="predicted"/>
<reference evidence="1 2" key="1">
    <citation type="journal article" date="2020" name="Fungal Divers.">
        <title>Resolving the Mortierellaceae phylogeny through synthesis of multi-gene phylogenetics and phylogenomics.</title>
        <authorList>
            <person name="Vandepol N."/>
            <person name="Liber J."/>
            <person name="Desiro A."/>
            <person name="Na H."/>
            <person name="Kennedy M."/>
            <person name="Barry K."/>
            <person name="Grigoriev I.V."/>
            <person name="Miller A.N."/>
            <person name="O'Donnell K."/>
            <person name="Stajich J.E."/>
            <person name="Bonito G."/>
        </authorList>
    </citation>
    <scope>NUCLEOTIDE SEQUENCE [LARGE SCALE GENOMIC DNA]</scope>
    <source>
        <strain evidence="1 2">AD045</strain>
    </source>
</reference>